<dbReference type="KEGG" id="syn:slr1169"/>
<feature type="transmembrane region" description="Helical" evidence="2">
    <location>
        <begin position="45"/>
        <end position="65"/>
    </location>
</feature>
<organism evidence="3 4">
    <name type="scientific">Synechocystis sp. (strain ATCC 27184 / PCC 6803 / Kazusa)</name>
    <dbReference type="NCBI Taxonomy" id="1111708"/>
    <lineage>
        <taxon>Bacteria</taxon>
        <taxon>Bacillati</taxon>
        <taxon>Cyanobacteriota</taxon>
        <taxon>Cyanophyceae</taxon>
        <taxon>Synechococcales</taxon>
        <taxon>Merismopediaceae</taxon>
        <taxon>Synechocystis</taxon>
    </lineage>
</organism>
<evidence type="ECO:0000256" key="1">
    <source>
        <dbReference type="SAM" id="MobiDB-lite"/>
    </source>
</evidence>
<gene>
    <name evidence="3" type="ordered locus">slr1169</name>
</gene>
<sequence length="278" mass="30967">MQGLLLIFLIGTGLIFFLQNRQPIQLNFFGTTAESALASFTLPLGLWVVLFLTLGVFTSVLINVLSSLGQPKARPQNFRPNPPRRSPSESFEPPPPPTTPPSPQRAPQPVTMAEEWDWDEPEPDLADWSDPKPPTRPRPTVQDSPRPAPRNREKFPPETIGPTPSIASDDDQGDRNDQGDNLPPLAQEEIISPPPREPLPDLRQFEAPQTPQNTKREGTIYSQQYRPARPKAEKNEPSDTKPPRPSGVYDAPYRVINSAPNPPVAEENNGADEEEDWI</sequence>
<dbReference type="PaxDb" id="1148-1653428"/>
<dbReference type="InParanoid" id="P74248"/>
<keyword evidence="2" id="KW-0472">Membrane</keyword>
<reference evidence="3 4" key="1">
    <citation type="journal article" date="1995" name="DNA Res.">
        <title>Sequence analysis of the genome of the unicellular cyanobacterium Synechocystis sp. strain PCC6803. I. Sequence features in the 1 Mb region from map positions 64% to 92% of the genome.</title>
        <authorList>
            <person name="Kaneko T."/>
            <person name="Tanaka A."/>
            <person name="Sato S."/>
            <person name="Kotani H."/>
            <person name="Sazuka T."/>
            <person name="Miyajima N."/>
            <person name="Sugiura M."/>
            <person name="Tabata S."/>
        </authorList>
    </citation>
    <scope>NUCLEOTIDE SEQUENCE [LARGE SCALE GENOMIC DNA]</scope>
    <source>
        <strain evidence="4">ATCC 27184 / PCC 6803 / Kazusa</strain>
    </source>
</reference>
<dbReference type="IntAct" id="P74248">
    <property type="interactions" value="1"/>
</dbReference>
<feature type="compositionally biased region" description="Acidic residues" evidence="1">
    <location>
        <begin position="269"/>
        <end position="278"/>
    </location>
</feature>
<dbReference type="AlphaFoldDB" id="P74248"/>
<evidence type="ECO:0000313" key="4">
    <source>
        <dbReference type="Proteomes" id="UP000001425"/>
    </source>
</evidence>
<feature type="region of interest" description="Disordered" evidence="1">
    <location>
        <begin position="71"/>
        <end position="278"/>
    </location>
</feature>
<feature type="compositionally biased region" description="Basic and acidic residues" evidence="1">
    <location>
        <begin position="230"/>
        <end position="242"/>
    </location>
</feature>
<feature type="compositionally biased region" description="Pro residues" evidence="1">
    <location>
        <begin position="92"/>
        <end position="106"/>
    </location>
</feature>
<name>P74248_SYNY3</name>
<keyword evidence="2" id="KW-1133">Transmembrane helix</keyword>
<protein>
    <submittedName>
        <fullName evidence="3">Slr1169 protein</fullName>
    </submittedName>
</protein>
<keyword evidence="4" id="KW-1185">Reference proteome</keyword>
<evidence type="ECO:0000313" key="3">
    <source>
        <dbReference type="EMBL" id="BAA18342.1"/>
    </source>
</evidence>
<keyword evidence="2" id="KW-0812">Transmembrane</keyword>
<dbReference type="EnsemblBacteria" id="BAA18342">
    <property type="protein sequence ID" value="BAA18342"/>
    <property type="gene ID" value="BAA18342"/>
</dbReference>
<reference evidence="3 4" key="2">
    <citation type="journal article" date="1996" name="DNA Res.">
        <title>Sequence analysis of the genome of the unicellular cyanobacterium Synechocystis sp. strain PCC6803. II. Sequence determination of the entire genome and assignment of potential protein-coding regions.</title>
        <authorList>
            <person name="Kaneko T."/>
            <person name="Sato S."/>
            <person name="Kotani H."/>
            <person name="Tanaka A."/>
            <person name="Asamizu E."/>
            <person name="Nakamura Y."/>
            <person name="Miyajima N."/>
            <person name="Hirosawa M."/>
            <person name="Sugiura M."/>
            <person name="Sasamoto S."/>
            <person name="Kimura T."/>
            <person name="Hosouchi T."/>
            <person name="Matsuno A."/>
            <person name="Muraki A."/>
            <person name="Nakazaki N."/>
            <person name="Naruo K."/>
            <person name="Okumura S."/>
            <person name="Shimpo S."/>
            <person name="Takeuchi C."/>
            <person name="Wada T."/>
            <person name="Watanabe A."/>
            <person name="Yamada M."/>
            <person name="Yasuda M."/>
            <person name="Tabata S."/>
        </authorList>
    </citation>
    <scope>NUCLEOTIDE SEQUENCE [LARGE SCALE GENOMIC DNA]</scope>
    <source>
        <strain evidence="4">ATCC 27184 / PCC 6803 / Kazusa</strain>
    </source>
</reference>
<proteinExistence type="predicted"/>
<accession>P74248</accession>
<evidence type="ECO:0000256" key="2">
    <source>
        <dbReference type="SAM" id="Phobius"/>
    </source>
</evidence>
<dbReference type="STRING" id="1148.gene:10499218"/>
<feature type="compositionally biased region" description="Acidic residues" evidence="1">
    <location>
        <begin position="114"/>
        <end position="127"/>
    </location>
</feature>
<dbReference type="Proteomes" id="UP000001425">
    <property type="component" value="Chromosome"/>
</dbReference>
<dbReference type="eggNOG" id="ENOG5033NSH">
    <property type="taxonomic scope" value="Bacteria"/>
</dbReference>
<dbReference type="EMBL" id="BA000022">
    <property type="protein sequence ID" value="BAA18342.1"/>
    <property type="molecule type" value="Genomic_DNA"/>
</dbReference>
<dbReference type="PIR" id="S75883">
    <property type="entry name" value="S75883"/>
</dbReference>